<dbReference type="Proteomes" id="UP000315783">
    <property type="component" value="Unassembled WGS sequence"/>
</dbReference>
<gene>
    <name evidence="1" type="ORF">IF1G_04542</name>
</gene>
<accession>A0A545V6H0</accession>
<evidence type="ECO:0000313" key="2">
    <source>
        <dbReference type="Proteomes" id="UP000315783"/>
    </source>
</evidence>
<organism evidence="1 2">
    <name type="scientific">Cordyceps javanica</name>
    <dbReference type="NCBI Taxonomy" id="43265"/>
    <lineage>
        <taxon>Eukaryota</taxon>
        <taxon>Fungi</taxon>
        <taxon>Dikarya</taxon>
        <taxon>Ascomycota</taxon>
        <taxon>Pezizomycotina</taxon>
        <taxon>Sordariomycetes</taxon>
        <taxon>Hypocreomycetidae</taxon>
        <taxon>Hypocreales</taxon>
        <taxon>Cordycipitaceae</taxon>
        <taxon>Cordyceps</taxon>
    </lineage>
</organism>
<keyword evidence="2" id="KW-1185">Reference proteome</keyword>
<proteinExistence type="predicted"/>
<dbReference type="AlphaFoldDB" id="A0A545V6H0"/>
<sequence>MTSPDADADRIQQLFKQIRDIEDNELTKDKPNWRLVYLTGMDGVRYFTEKNHKWAAYFVVAQAHEGMRDWESAYRYWDFCREVEPKWWTPDVQTTQNGFLFLFLLTMNVFKPFNPAIPFFRSLRDYDRRVIQPQPPGDDPERRFPWLVEPGLQSIEVYESIIGRAWKQHLRPKFPGPQRVYIAEAGVVQPRSCLWMPPGWVPPSMDRRLRERRDVCFTLLSAAEDRAVRDRFEASGLHVAPCPYVATPLGQVMLARASAAARGAACVALEFPGGEQVDSQFPQSVLPPGVVRLGCDGVIAWSVPRDNGLLRGGLSEDDGWRVRVLWR</sequence>
<dbReference type="EMBL" id="SPUK01000005">
    <property type="protein sequence ID" value="TQV97302.1"/>
    <property type="molecule type" value="Genomic_DNA"/>
</dbReference>
<reference evidence="1 2" key="1">
    <citation type="journal article" date="2019" name="Appl. Microbiol. Biotechnol.">
        <title>Genome sequence of Isaria javanica and comparative genome analysis insights into family S53 peptidase evolution in fungal entomopathogens.</title>
        <authorList>
            <person name="Lin R."/>
            <person name="Zhang X."/>
            <person name="Xin B."/>
            <person name="Zou M."/>
            <person name="Gao Y."/>
            <person name="Qin F."/>
            <person name="Hu Q."/>
            <person name="Xie B."/>
            <person name="Cheng X."/>
        </authorList>
    </citation>
    <scope>NUCLEOTIDE SEQUENCE [LARGE SCALE GENOMIC DNA]</scope>
    <source>
        <strain evidence="1 2">IJ1G</strain>
    </source>
</reference>
<evidence type="ECO:0000313" key="1">
    <source>
        <dbReference type="EMBL" id="TQV97302.1"/>
    </source>
</evidence>
<name>A0A545V6H0_9HYPO</name>
<comment type="caution">
    <text evidence="1">The sequence shown here is derived from an EMBL/GenBank/DDBJ whole genome shotgun (WGS) entry which is preliminary data.</text>
</comment>
<protein>
    <submittedName>
        <fullName evidence="1">Uncharacterized protein</fullName>
    </submittedName>
</protein>
<dbReference type="OrthoDB" id="4864174at2759"/>